<evidence type="ECO:0000313" key="2">
    <source>
        <dbReference type="EMBL" id="SHM01241.1"/>
    </source>
</evidence>
<dbReference type="Pfam" id="PF04264">
    <property type="entry name" value="YceI"/>
    <property type="match status" value="1"/>
</dbReference>
<dbReference type="SMART" id="SM00867">
    <property type="entry name" value="YceI"/>
    <property type="match status" value="1"/>
</dbReference>
<proteinExistence type="predicted"/>
<reference evidence="3" key="1">
    <citation type="submission" date="2016-11" db="EMBL/GenBank/DDBJ databases">
        <authorList>
            <person name="Varghese N."/>
            <person name="Submissions S."/>
        </authorList>
    </citation>
    <scope>NUCLEOTIDE SEQUENCE [LARGE SCALE GENOMIC DNA]</scope>
    <source>
        <strain evidence="3">CGMCC 1.2749</strain>
    </source>
</reference>
<dbReference type="PANTHER" id="PTHR34406:SF1">
    <property type="entry name" value="PROTEIN YCEI"/>
    <property type="match status" value="1"/>
</dbReference>
<dbReference type="InterPro" id="IPR007372">
    <property type="entry name" value="Lipid/polyisoprenoid-bd_YceI"/>
</dbReference>
<dbReference type="EMBL" id="FRCL01000002">
    <property type="protein sequence ID" value="SHM01241.1"/>
    <property type="molecule type" value="Genomic_DNA"/>
</dbReference>
<dbReference type="AlphaFoldDB" id="A0A1M7FB12"/>
<accession>A0A1M7FB12</accession>
<dbReference type="Proteomes" id="UP000184092">
    <property type="component" value="Unassembled WGS sequence"/>
</dbReference>
<dbReference type="STRING" id="178356.SAMN05216269_10299"/>
<dbReference type="Gene3D" id="2.40.128.110">
    <property type="entry name" value="Lipid/polyisoprenoid-binding, YceI-like"/>
    <property type="match status" value="1"/>
</dbReference>
<gene>
    <name evidence="2" type="ORF">SAMN05216269_10299</name>
</gene>
<dbReference type="InterPro" id="IPR036761">
    <property type="entry name" value="TTHA0802/YceI-like_sf"/>
</dbReference>
<dbReference type="PANTHER" id="PTHR34406">
    <property type="entry name" value="PROTEIN YCEI"/>
    <property type="match status" value="1"/>
</dbReference>
<organism evidence="2 3">
    <name type="scientific">Flavobacterium xinjiangense</name>
    <dbReference type="NCBI Taxonomy" id="178356"/>
    <lineage>
        <taxon>Bacteria</taxon>
        <taxon>Pseudomonadati</taxon>
        <taxon>Bacteroidota</taxon>
        <taxon>Flavobacteriia</taxon>
        <taxon>Flavobacteriales</taxon>
        <taxon>Flavobacteriaceae</taxon>
        <taxon>Flavobacterium</taxon>
    </lineage>
</organism>
<dbReference type="SUPFAM" id="SSF101874">
    <property type="entry name" value="YceI-like"/>
    <property type="match status" value="1"/>
</dbReference>
<evidence type="ECO:0000259" key="1">
    <source>
        <dbReference type="SMART" id="SM00867"/>
    </source>
</evidence>
<protein>
    <submittedName>
        <fullName evidence="2">Polyisoprenoid-binding protein YceI</fullName>
    </submittedName>
</protein>
<keyword evidence="3" id="KW-1185">Reference proteome</keyword>
<name>A0A1M7FB12_9FLAO</name>
<evidence type="ECO:0000313" key="3">
    <source>
        <dbReference type="Proteomes" id="UP000184092"/>
    </source>
</evidence>
<sequence length="211" mass="24049">MLNKQKYNGNFFGIQSFRITFAHEILTFQLHKITSPIIMKTKWTIDSSQSDVMIKNRHSIIAYLDGTINKFEGHVDIQDNELEDASIEFALDINNTDTKLEQIDTHLRLNDFFDTNEYPVISFKSTSFQKVNKNINFLKGNLTIKNITKVIELDAEFIGINTTNGIEKAAFEIIGKINRKDFGLKYNSFTQTGGLAIGQDIKLIANLEFTA</sequence>
<feature type="domain" description="Lipid/polyisoprenoid-binding YceI-like" evidence="1">
    <location>
        <begin position="42"/>
        <end position="210"/>
    </location>
</feature>